<sequence length="131" mass="14799">MENAQRSEGVQDPGLSRQMIELSPAKARAVARFGGQFIRAGDHISYFQPLFVSGKRPPATRTKCTNYTRVLRVNPTDEYPLRITTEELLDLEQQQEESEHKEEDEEEEVDDTAEQEEGEAAAGALTEETEE</sequence>
<dbReference type="Proteomes" id="UP000437068">
    <property type="component" value="Unassembled WGS sequence"/>
</dbReference>
<evidence type="ECO:0000313" key="14">
    <source>
        <dbReference type="Proteomes" id="UP000460718"/>
    </source>
</evidence>
<protein>
    <submittedName>
        <fullName evidence="3">Uncharacterized protein</fullName>
    </submittedName>
</protein>
<keyword evidence="10" id="KW-1185">Reference proteome</keyword>
<dbReference type="EMBL" id="QXFZ01001157">
    <property type="protein sequence ID" value="KAE9095776.1"/>
    <property type="molecule type" value="Genomic_DNA"/>
</dbReference>
<evidence type="ECO:0000313" key="6">
    <source>
        <dbReference type="EMBL" id="KAE9218603.1"/>
    </source>
</evidence>
<name>A0A6A3KE70_9STRA</name>
<evidence type="ECO:0000313" key="3">
    <source>
        <dbReference type="EMBL" id="KAE9004027.1"/>
    </source>
</evidence>
<evidence type="ECO:0000256" key="1">
    <source>
        <dbReference type="SAM" id="MobiDB-lite"/>
    </source>
</evidence>
<dbReference type="Proteomes" id="UP000441208">
    <property type="component" value="Unassembled WGS sequence"/>
</dbReference>
<evidence type="ECO:0000313" key="8">
    <source>
        <dbReference type="EMBL" id="KAE9297097.1"/>
    </source>
</evidence>
<evidence type="ECO:0000313" key="12">
    <source>
        <dbReference type="Proteomes" id="UP000440367"/>
    </source>
</evidence>
<comment type="caution">
    <text evidence="3">The sequence shown here is derived from an EMBL/GenBank/DDBJ whole genome shotgun (WGS) entry which is preliminary data.</text>
</comment>
<organism evidence="3 14">
    <name type="scientific">Phytophthora fragariae</name>
    <dbReference type="NCBI Taxonomy" id="53985"/>
    <lineage>
        <taxon>Eukaryota</taxon>
        <taxon>Sar</taxon>
        <taxon>Stramenopiles</taxon>
        <taxon>Oomycota</taxon>
        <taxon>Peronosporomycetes</taxon>
        <taxon>Peronosporales</taxon>
        <taxon>Peronosporaceae</taxon>
        <taxon>Phytophthora</taxon>
    </lineage>
</organism>
<dbReference type="EMBL" id="QXGD01000735">
    <property type="protein sequence ID" value="KAE9226714.1"/>
    <property type="molecule type" value="Genomic_DNA"/>
</dbReference>
<evidence type="ECO:0000313" key="5">
    <source>
        <dbReference type="EMBL" id="KAE9104896.1"/>
    </source>
</evidence>
<feature type="compositionally biased region" description="Low complexity" evidence="1">
    <location>
        <begin position="120"/>
        <end position="131"/>
    </location>
</feature>
<dbReference type="Proteomes" id="UP000433483">
    <property type="component" value="Unassembled WGS sequence"/>
</dbReference>
<dbReference type="EMBL" id="QXFX01000768">
    <property type="protein sequence ID" value="KAE9104896.1"/>
    <property type="molecule type" value="Genomic_DNA"/>
</dbReference>
<evidence type="ECO:0000313" key="10">
    <source>
        <dbReference type="Proteomes" id="UP000433483"/>
    </source>
</evidence>
<dbReference type="Proteomes" id="UP000429523">
    <property type="component" value="Unassembled WGS sequence"/>
</dbReference>
<proteinExistence type="predicted"/>
<dbReference type="Proteomes" id="UP000488956">
    <property type="component" value="Unassembled WGS sequence"/>
</dbReference>
<feature type="region of interest" description="Disordered" evidence="1">
    <location>
        <begin position="91"/>
        <end position="131"/>
    </location>
</feature>
<dbReference type="EMBL" id="QXGB01000342">
    <property type="protein sequence ID" value="KAE9218603.1"/>
    <property type="molecule type" value="Genomic_DNA"/>
</dbReference>
<reference evidence="14 15" key="1">
    <citation type="submission" date="2018-09" db="EMBL/GenBank/DDBJ databases">
        <title>Genomic investigation of the strawberry pathogen Phytophthora fragariae indicates pathogenicity is determined by transcriptional variation in three key races.</title>
        <authorList>
            <person name="Adams T.M."/>
            <person name="Armitage A.D."/>
            <person name="Sobczyk M.K."/>
            <person name="Bates H.J."/>
            <person name="Dunwell J.M."/>
            <person name="Nellist C.F."/>
            <person name="Harrison R.J."/>
        </authorList>
    </citation>
    <scope>NUCLEOTIDE SEQUENCE [LARGE SCALE GENOMIC DNA]</scope>
    <source>
        <strain evidence="8 11">A4</strain>
        <strain evidence="7 12">BC-1</strain>
        <strain evidence="6 10">NOV-27</strain>
        <strain evidence="4 13">NOV-71</strain>
        <strain evidence="2 9">NOV-9</strain>
        <strain evidence="5 15">ONT-3</strain>
        <strain evidence="3 14">SCRP245</strain>
    </source>
</reference>
<dbReference type="EMBL" id="QXFW01000742">
    <property type="protein sequence ID" value="KAE9004027.1"/>
    <property type="molecule type" value="Genomic_DNA"/>
</dbReference>
<evidence type="ECO:0000313" key="15">
    <source>
        <dbReference type="Proteomes" id="UP000488956"/>
    </source>
</evidence>
<dbReference type="Proteomes" id="UP000440367">
    <property type="component" value="Unassembled WGS sequence"/>
</dbReference>
<accession>A0A6A3KE70</accession>
<evidence type="ECO:0000313" key="11">
    <source>
        <dbReference type="Proteomes" id="UP000437068"/>
    </source>
</evidence>
<dbReference type="EMBL" id="QXGE01001144">
    <property type="protein sequence ID" value="KAE9297097.1"/>
    <property type="molecule type" value="Genomic_DNA"/>
</dbReference>
<evidence type="ECO:0000313" key="2">
    <source>
        <dbReference type="EMBL" id="KAE8935280.1"/>
    </source>
</evidence>
<evidence type="ECO:0000313" key="13">
    <source>
        <dbReference type="Proteomes" id="UP000441208"/>
    </source>
</evidence>
<dbReference type="Proteomes" id="UP000460718">
    <property type="component" value="Unassembled WGS sequence"/>
</dbReference>
<gene>
    <name evidence="8" type="ORF">PF001_g16553</name>
    <name evidence="7" type="ORF">PF002_g14022</name>
    <name evidence="6" type="ORF">PF005_g8194</name>
    <name evidence="4" type="ORF">PF007_g17257</name>
    <name evidence="2" type="ORF">PF009_g14764</name>
    <name evidence="5" type="ORF">PF010_g13215</name>
    <name evidence="3" type="ORF">PF011_g12633</name>
</gene>
<feature type="compositionally biased region" description="Acidic residues" evidence="1">
    <location>
        <begin position="91"/>
        <end position="119"/>
    </location>
</feature>
<evidence type="ECO:0000313" key="4">
    <source>
        <dbReference type="EMBL" id="KAE9095776.1"/>
    </source>
</evidence>
<dbReference type="AlphaFoldDB" id="A0A6A3KE70"/>
<evidence type="ECO:0000313" key="9">
    <source>
        <dbReference type="Proteomes" id="UP000429523"/>
    </source>
</evidence>
<dbReference type="EMBL" id="QXGF01000821">
    <property type="protein sequence ID" value="KAE8935280.1"/>
    <property type="molecule type" value="Genomic_DNA"/>
</dbReference>
<evidence type="ECO:0000313" key="7">
    <source>
        <dbReference type="EMBL" id="KAE9226714.1"/>
    </source>
</evidence>